<dbReference type="RefSeq" id="WP_006662486.1">
    <property type="nucleotide sequence ID" value="NZ_JALD01000065.1"/>
</dbReference>
<accession>A0AAV3M2I8</accession>
<dbReference type="Proteomes" id="UP000022311">
    <property type="component" value="Unassembled WGS sequence"/>
</dbReference>
<gene>
    <name evidence="2" type="ORF">HMPREF1563_0595</name>
</gene>
<dbReference type="AlphaFoldDB" id="A0AAV3M2I8"/>
<sequence length="185" mass="20941">MQGMNPETVDHYNDIMPMITKLAALLNPHSAENAATDISSFEEELNEWISEDEEGFVESIEEGEVGYLMADLIVRSNMGNSFWIDWKDSESAVGFLDSALECEGLDIQLDFAVKDPKNDLRPDQIFVRANQQLQGLGYYLLGLTSGNDAYHEILIPSGIFEPFMDIMEHFDVMVELNDEEVDYSE</sequence>
<dbReference type="InterPro" id="IPR046582">
    <property type="entry name" value="DUF6630"/>
</dbReference>
<evidence type="ECO:0000313" key="3">
    <source>
        <dbReference type="Proteomes" id="UP000022311"/>
    </source>
</evidence>
<dbReference type="Pfam" id="PF20335">
    <property type="entry name" value="DUF6630"/>
    <property type="match status" value="1"/>
</dbReference>
<protein>
    <recommendedName>
        <fullName evidence="1">DUF6630 domain-containing protein</fullName>
    </recommendedName>
</protein>
<evidence type="ECO:0000259" key="1">
    <source>
        <dbReference type="Pfam" id="PF20335"/>
    </source>
</evidence>
<feature type="domain" description="DUF6630" evidence="1">
    <location>
        <begin position="19"/>
        <end position="165"/>
    </location>
</feature>
<organism evidence="2 3">
    <name type="scientific">Providencia alcalifaciens 205/92</name>
    <dbReference type="NCBI Taxonomy" id="1256988"/>
    <lineage>
        <taxon>Bacteria</taxon>
        <taxon>Pseudomonadati</taxon>
        <taxon>Pseudomonadota</taxon>
        <taxon>Gammaproteobacteria</taxon>
        <taxon>Enterobacterales</taxon>
        <taxon>Morganellaceae</taxon>
        <taxon>Providencia</taxon>
    </lineage>
</organism>
<evidence type="ECO:0000313" key="2">
    <source>
        <dbReference type="EMBL" id="EUD10018.1"/>
    </source>
</evidence>
<reference evidence="2 3" key="1">
    <citation type="submission" date="2014-01" db="EMBL/GenBank/DDBJ databases">
        <authorList>
            <person name="Durkin A.S."/>
            <person name="McCorrison J."/>
            <person name="Torralba M."/>
            <person name="Gillis M."/>
            <person name="Haft D.H."/>
            <person name="Methe B."/>
            <person name="Sutton G."/>
            <person name="Nelson K.E."/>
        </authorList>
    </citation>
    <scope>NUCLEOTIDE SEQUENCE [LARGE SCALE GENOMIC DNA]</scope>
    <source>
        <strain evidence="2 3">205/92</strain>
    </source>
</reference>
<dbReference type="EMBL" id="JALD01000065">
    <property type="protein sequence ID" value="EUD10018.1"/>
    <property type="molecule type" value="Genomic_DNA"/>
</dbReference>
<proteinExistence type="predicted"/>
<comment type="caution">
    <text evidence="2">The sequence shown here is derived from an EMBL/GenBank/DDBJ whole genome shotgun (WGS) entry which is preliminary data.</text>
</comment>
<name>A0AAV3M2I8_9GAMM</name>